<comment type="caution">
    <text evidence="3">The sequence shown here is derived from an EMBL/GenBank/DDBJ whole genome shotgun (WGS) entry which is preliminary data.</text>
</comment>
<keyword evidence="1" id="KW-0175">Coiled coil</keyword>
<evidence type="ECO:0000256" key="2">
    <source>
        <dbReference type="SAM" id="MobiDB-lite"/>
    </source>
</evidence>
<organism evidence="3 4">
    <name type="scientific">Candidatus Giovannonibacteria bacterium RIFCSPHIGHO2_01_FULL_45_23</name>
    <dbReference type="NCBI Taxonomy" id="1798325"/>
    <lineage>
        <taxon>Bacteria</taxon>
        <taxon>Candidatus Giovannoniibacteriota</taxon>
    </lineage>
</organism>
<evidence type="ECO:0008006" key="5">
    <source>
        <dbReference type="Google" id="ProtNLM"/>
    </source>
</evidence>
<evidence type="ECO:0000313" key="4">
    <source>
        <dbReference type="Proteomes" id="UP000179251"/>
    </source>
</evidence>
<accession>A0A1F5VHL3</accession>
<protein>
    <recommendedName>
        <fullName evidence="5">DUF5667 domain-containing protein</fullName>
    </recommendedName>
</protein>
<feature type="coiled-coil region" evidence="1">
    <location>
        <begin position="76"/>
        <end position="103"/>
    </location>
</feature>
<dbReference type="STRING" id="1798325.A2834_02440"/>
<feature type="region of interest" description="Disordered" evidence="2">
    <location>
        <begin position="33"/>
        <end position="58"/>
    </location>
</feature>
<proteinExistence type="predicted"/>
<dbReference type="Proteomes" id="UP000179251">
    <property type="component" value="Unassembled WGS sequence"/>
</dbReference>
<reference evidence="3 4" key="1">
    <citation type="journal article" date="2016" name="Nat. Commun.">
        <title>Thousands of microbial genomes shed light on interconnected biogeochemical processes in an aquifer system.</title>
        <authorList>
            <person name="Anantharaman K."/>
            <person name="Brown C.T."/>
            <person name="Hug L.A."/>
            <person name="Sharon I."/>
            <person name="Castelle C.J."/>
            <person name="Probst A.J."/>
            <person name="Thomas B.C."/>
            <person name="Singh A."/>
            <person name="Wilkins M.J."/>
            <person name="Karaoz U."/>
            <person name="Brodie E.L."/>
            <person name="Williams K.H."/>
            <person name="Hubbard S.S."/>
            <person name="Banfield J.F."/>
        </authorList>
    </citation>
    <scope>NUCLEOTIDE SEQUENCE [LARGE SCALE GENOMIC DNA]</scope>
</reference>
<dbReference type="AlphaFoldDB" id="A0A1F5VHL3"/>
<sequence>MTEQPENVGKQDLTGIRDAIEDVVKELGGAITEMEKKKEEKPAELPVTPAPESKPYESFGEYMKAEGQEKREKALKEKWEGELLLAEKDLAEFKEKAEKYAKSEDPVDRASYDLHIRLKEEEIGLLKKLLGR</sequence>
<evidence type="ECO:0000313" key="3">
    <source>
        <dbReference type="EMBL" id="OGF62916.1"/>
    </source>
</evidence>
<dbReference type="EMBL" id="MFHD01000010">
    <property type="protein sequence ID" value="OGF62916.1"/>
    <property type="molecule type" value="Genomic_DNA"/>
</dbReference>
<name>A0A1F5VHL3_9BACT</name>
<feature type="compositionally biased region" description="Basic and acidic residues" evidence="2">
    <location>
        <begin position="33"/>
        <end position="43"/>
    </location>
</feature>
<gene>
    <name evidence="3" type="ORF">A2834_02440</name>
</gene>
<evidence type="ECO:0000256" key="1">
    <source>
        <dbReference type="SAM" id="Coils"/>
    </source>
</evidence>